<proteinExistence type="predicted"/>
<dbReference type="AlphaFoldDB" id="A0A939NN57"/>
<organism evidence="1 2">
    <name type="scientific">Klebsiella pneumoniae</name>
    <dbReference type="NCBI Taxonomy" id="573"/>
    <lineage>
        <taxon>Bacteria</taxon>
        <taxon>Pseudomonadati</taxon>
        <taxon>Pseudomonadota</taxon>
        <taxon>Gammaproteobacteria</taxon>
        <taxon>Enterobacterales</taxon>
        <taxon>Enterobacteriaceae</taxon>
        <taxon>Klebsiella/Raoultella group</taxon>
        <taxon>Klebsiella</taxon>
        <taxon>Klebsiella pneumoniae complex</taxon>
    </lineage>
</organism>
<dbReference type="Proteomes" id="UP000664267">
    <property type="component" value="Unassembled WGS sequence"/>
</dbReference>
<sequence>MATGLRPSFSIPDFFKEILIILLQNCDVVCIYPPDLYLFLPGPVGGARRRREMGIPFAKTTELQYGFSMKCPSCPTICQQNGETSIQPAGFYIQREKRQAKIKNFRTLFSAEKFMLLAIQQNKDLINLQHPVGNNASK</sequence>
<accession>A0A939NN57</accession>
<name>A0A939NN57_KLEPN</name>
<gene>
    <name evidence="1" type="ORF">J4733_24630</name>
</gene>
<evidence type="ECO:0000313" key="2">
    <source>
        <dbReference type="Proteomes" id="UP000664267"/>
    </source>
</evidence>
<evidence type="ECO:0000313" key="1">
    <source>
        <dbReference type="EMBL" id="MBO2025931.1"/>
    </source>
</evidence>
<reference evidence="1" key="1">
    <citation type="submission" date="2021-03" db="EMBL/GenBank/DDBJ databases">
        <title>Molecular epidemiology and mechanisms of colistin and carbapenem resistance in Enterobacteriaceae from clinical isolates, the environment and porcine samples in Pretoria, South Africa.</title>
        <authorList>
            <person name="Bogoshi D."/>
            <person name="Mbelle N.M."/>
            <person name="Naidoo V."/>
            <person name="Osei Sekyere J."/>
        </authorList>
    </citation>
    <scope>NUCLEOTIDE SEQUENCE</scope>
    <source>
        <strain evidence="1">C029</strain>
    </source>
</reference>
<dbReference type="EMBL" id="JAGETN010000055">
    <property type="protein sequence ID" value="MBO2025931.1"/>
    <property type="molecule type" value="Genomic_DNA"/>
</dbReference>
<comment type="caution">
    <text evidence="1">The sequence shown here is derived from an EMBL/GenBank/DDBJ whole genome shotgun (WGS) entry which is preliminary data.</text>
</comment>
<protein>
    <submittedName>
        <fullName evidence="1">Uncharacterized protein</fullName>
    </submittedName>
</protein>